<evidence type="ECO:0000313" key="8">
    <source>
        <dbReference type="Proteomes" id="UP000243359"/>
    </source>
</evidence>
<keyword evidence="8" id="KW-1185">Reference proteome</keyword>
<evidence type="ECO:0000256" key="4">
    <source>
        <dbReference type="ARBA" id="ARBA00023136"/>
    </source>
</evidence>
<accession>A0A1H1LL64</accession>
<dbReference type="RefSeq" id="WP_090347205.1">
    <property type="nucleotide sequence ID" value="NZ_LT629751.1"/>
</dbReference>
<evidence type="ECO:0000313" key="7">
    <source>
        <dbReference type="EMBL" id="SDR75313.1"/>
    </source>
</evidence>
<comment type="subcellular location">
    <subcellularLocation>
        <location evidence="1">Membrane</location>
        <topology evidence="1">Multi-pass membrane protein</topology>
    </subcellularLocation>
</comment>
<evidence type="ECO:0000259" key="6">
    <source>
        <dbReference type="Pfam" id="PF06271"/>
    </source>
</evidence>
<keyword evidence="3 5" id="KW-1133">Transmembrane helix</keyword>
<reference evidence="8" key="1">
    <citation type="submission" date="2016-10" db="EMBL/GenBank/DDBJ databases">
        <authorList>
            <person name="Varghese N."/>
            <person name="Submissions S."/>
        </authorList>
    </citation>
    <scope>NUCLEOTIDE SEQUENCE [LARGE SCALE GENOMIC DNA]</scope>
    <source>
        <strain evidence="8">KCTC 32247</strain>
    </source>
</reference>
<keyword evidence="4 5" id="KW-0472">Membrane</keyword>
<dbReference type="PANTHER" id="PTHR38480:SF1">
    <property type="entry name" value="SLR0254 PROTEIN"/>
    <property type="match status" value="1"/>
</dbReference>
<dbReference type="EMBL" id="LT629751">
    <property type="protein sequence ID" value="SDR75313.1"/>
    <property type="molecule type" value="Genomic_DNA"/>
</dbReference>
<dbReference type="AlphaFoldDB" id="A0A1H1LL64"/>
<dbReference type="STRING" id="1392877.SAMN05216221_0210"/>
<dbReference type="Proteomes" id="UP000243359">
    <property type="component" value="Chromosome I"/>
</dbReference>
<dbReference type="PANTHER" id="PTHR38480">
    <property type="entry name" value="SLR0254 PROTEIN"/>
    <property type="match status" value="1"/>
</dbReference>
<dbReference type="OrthoDB" id="9787732at2"/>
<evidence type="ECO:0000256" key="5">
    <source>
        <dbReference type="SAM" id="Phobius"/>
    </source>
</evidence>
<evidence type="ECO:0000256" key="1">
    <source>
        <dbReference type="ARBA" id="ARBA00004141"/>
    </source>
</evidence>
<protein>
    <submittedName>
        <fullName evidence="7">Uncharacterized membrane protein YckC, RDD family</fullName>
    </submittedName>
</protein>
<organism evidence="7 8">
    <name type="scientific">Pseudomonas oryzae</name>
    <dbReference type="NCBI Taxonomy" id="1392877"/>
    <lineage>
        <taxon>Bacteria</taxon>
        <taxon>Pseudomonadati</taxon>
        <taxon>Pseudomonadota</taxon>
        <taxon>Gammaproteobacteria</taxon>
        <taxon>Pseudomonadales</taxon>
        <taxon>Pseudomonadaceae</taxon>
        <taxon>Pseudomonas</taxon>
    </lineage>
</organism>
<feature type="transmembrane region" description="Helical" evidence="5">
    <location>
        <begin position="63"/>
        <end position="86"/>
    </location>
</feature>
<proteinExistence type="predicted"/>
<gene>
    <name evidence="7" type="ORF">SAMN05216221_0210</name>
</gene>
<name>A0A1H1LL64_9PSED</name>
<evidence type="ECO:0000256" key="3">
    <source>
        <dbReference type="ARBA" id="ARBA00022989"/>
    </source>
</evidence>
<feature type="domain" description="RDD" evidence="6">
    <location>
        <begin position="30"/>
        <end position="152"/>
    </location>
</feature>
<dbReference type="Pfam" id="PF06271">
    <property type="entry name" value="RDD"/>
    <property type="match status" value="1"/>
</dbReference>
<sequence length="235" mass="25156">MPAPLPASPLLDTRLRVETPEGVDLLLSPAGPLARSRAFAVDLALRGALSLGVLLVLGRLGELGIGLGLILLFLLNWWYMVLFEVFNQGRSPGKQLLGLRVVHEDGTPVGWGAALLRNLLRFVDMLPLGYCCGLLASLANPRFQRLGDLAAGTLVIHQPRPLQPPVLEPVAPLAAPFALSAEEQRSLLDFDERQRSLSPARRDELAGLLAPLLGVPADEAAVRLQRIAAGLRGSA</sequence>
<dbReference type="InterPro" id="IPR010432">
    <property type="entry name" value="RDD"/>
</dbReference>
<dbReference type="GO" id="GO:0016020">
    <property type="term" value="C:membrane"/>
    <property type="evidence" value="ECO:0007669"/>
    <property type="project" value="UniProtKB-SubCell"/>
</dbReference>
<keyword evidence="2 5" id="KW-0812">Transmembrane</keyword>
<evidence type="ECO:0000256" key="2">
    <source>
        <dbReference type="ARBA" id="ARBA00022692"/>
    </source>
</evidence>